<dbReference type="AlphaFoldDB" id="A0A2T0KFF4"/>
<dbReference type="PRINTS" id="PR00080">
    <property type="entry name" value="SDRFAMILY"/>
</dbReference>
<evidence type="ECO:0000256" key="2">
    <source>
        <dbReference type="ARBA" id="ARBA00023002"/>
    </source>
</evidence>
<evidence type="ECO:0000313" key="5">
    <source>
        <dbReference type="EMBL" id="PRX22107.1"/>
    </source>
</evidence>
<dbReference type="Pfam" id="PF12680">
    <property type="entry name" value="SnoaL_2"/>
    <property type="match status" value="1"/>
</dbReference>
<evidence type="ECO:0000256" key="3">
    <source>
        <dbReference type="RuleBase" id="RU000363"/>
    </source>
</evidence>
<dbReference type="InterPro" id="IPR036291">
    <property type="entry name" value="NAD(P)-bd_dom_sf"/>
</dbReference>
<gene>
    <name evidence="5" type="ORF">CLV67_105284</name>
</gene>
<reference evidence="5 6" key="1">
    <citation type="submission" date="2018-03" db="EMBL/GenBank/DDBJ databases">
        <title>Genomic Encyclopedia of Archaeal and Bacterial Type Strains, Phase II (KMG-II): from individual species to whole genera.</title>
        <authorList>
            <person name="Goeker M."/>
        </authorList>
    </citation>
    <scope>NUCLEOTIDE SEQUENCE [LARGE SCALE GENOMIC DNA]</scope>
    <source>
        <strain evidence="5 6">DSM 43146</strain>
    </source>
</reference>
<dbReference type="Pfam" id="PF00106">
    <property type="entry name" value="adh_short"/>
    <property type="match status" value="1"/>
</dbReference>
<dbReference type="InterPro" id="IPR020904">
    <property type="entry name" value="Sc_DH/Rdtase_CS"/>
</dbReference>
<dbReference type="RefSeq" id="WP_106318748.1">
    <property type="nucleotide sequence ID" value="NZ_BOMO01000033.1"/>
</dbReference>
<dbReference type="EMBL" id="PVMZ01000005">
    <property type="protein sequence ID" value="PRX22107.1"/>
    <property type="molecule type" value="Genomic_DNA"/>
</dbReference>
<proteinExistence type="inferred from homology"/>
<dbReference type="PROSITE" id="PS00061">
    <property type="entry name" value="ADH_SHORT"/>
    <property type="match status" value="1"/>
</dbReference>
<evidence type="ECO:0000259" key="4">
    <source>
        <dbReference type="SMART" id="SM00822"/>
    </source>
</evidence>
<dbReference type="PRINTS" id="PR00081">
    <property type="entry name" value="GDHRDH"/>
</dbReference>
<sequence length="394" mass="41876">MRTWFITGGTPGGFGLAYAEAALEQGDQVVVTARRPSELRNWAEPHGNRVLVLQLDVTDADQVRAAVKTAEERFGGIDVLVNNAGRGWFGSVEGAPDETIHRTFDLNLFAVVEVMRAVLPGMRARGDGWIVNMSSVAGLVGAQGFGYYTAAKFALEGLSETLRQEVEPFGVRVLVVEPGAFRTKAFAGFQNEPVNETVAAYVPMVEGVKAAFAANDGKQAGDPERGVRAVISAMNAPVPPQRIVLGNSGYDVVVAMHETALAELRANEKLSRGADFSACTPEDRSAGMDRITLPLAVENFIAATNAHDANALAAVFGDGATVRDDGTTYAGEAEIREWIQVHLINPKILLTPTSFAGDRLVASGDGDFPGGPLSFAFVFGIKDDQVTDLAIDPV</sequence>
<dbReference type="PANTHER" id="PTHR43976:SF16">
    <property type="entry name" value="SHORT-CHAIN DEHYDROGENASE_REDUCTASE FAMILY PROTEIN"/>
    <property type="match status" value="1"/>
</dbReference>
<dbReference type="InterPro" id="IPR057326">
    <property type="entry name" value="KR_dom"/>
</dbReference>
<evidence type="ECO:0000313" key="6">
    <source>
        <dbReference type="Proteomes" id="UP000239415"/>
    </source>
</evidence>
<dbReference type="SMART" id="SM00822">
    <property type="entry name" value="PKS_KR"/>
    <property type="match status" value="1"/>
</dbReference>
<feature type="domain" description="Ketoreductase" evidence="4">
    <location>
        <begin position="2"/>
        <end position="179"/>
    </location>
</feature>
<name>A0A2T0KFF4_9ACTN</name>
<dbReference type="InterPro" id="IPR051911">
    <property type="entry name" value="SDR_oxidoreductase"/>
</dbReference>
<dbReference type="SUPFAM" id="SSF51735">
    <property type="entry name" value="NAD(P)-binding Rossmann-fold domains"/>
    <property type="match status" value="1"/>
</dbReference>
<dbReference type="PANTHER" id="PTHR43976">
    <property type="entry name" value="SHORT CHAIN DEHYDROGENASE"/>
    <property type="match status" value="1"/>
</dbReference>
<keyword evidence="2" id="KW-0560">Oxidoreductase</keyword>
<dbReference type="SUPFAM" id="SSF54427">
    <property type="entry name" value="NTF2-like"/>
    <property type="match status" value="1"/>
</dbReference>
<dbReference type="InterPro" id="IPR002347">
    <property type="entry name" value="SDR_fam"/>
</dbReference>
<dbReference type="Gene3D" id="3.10.450.50">
    <property type="match status" value="1"/>
</dbReference>
<dbReference type="Proteomes" id="UP000239415">
    <property type="component" value="Unassembled WGS sequence"/>
</dbReference>
<dbReference type="GO" id="GO:0016491">
    <property type="term" value="F:oxidoreductase activity"/>
    <property type="evidence" value="ECO:0007669"/>
    <property type="project" value="UniProtKB-KW"/>
</dbReference>
<accession>A0A2T0KFF4</accession>
<organism evidence="5 6">
    <name type="scientific">Actinoplanes italicus</name>
    <dbReference type="NCBI Taxonomy" id="113567"/>
    <lineage>
        <taxon>Bacteria</taxon>
        <taxon>Bacillati</taxon>
        <taxon>Actinomycetota</taxon>
        <taxon>Actinomycetes</taxon>
        <taxon>Micromonosporales</taxon>
        <taxon>Micromonosporaceae</taxon>
        <taxon>Actinoplanes</taxon>
    </lineage>
</organism>
<keyword evidence="6" id="KW-1185">Reference proteome</keyword>
<dbReference type="CDD" id="cd05374">
    <property type="entry name" value="17beta-HSD-like_SDR_c"/>
    <property type="match status" value="1"/>
</dbReference>
<comment type="caution">
    <text evidence="5">The sequence shown here is derived from an EMBL/GenBank/DDBJ whole genome shotgun (WGS) entry which is preliminary data.</text>
</comment>
<protein>
    <submittedName>
        <fullName evidence="5">Short-subunit dehydrogenase</fullName>
    </submittedName>
</protein>
<evidence type="ECO:0000256" key="1">
    <source>
        <dbReference type="ARBA" id="ARBA00006484"/>
    </source>
</evidence>
<dbReference type="Gene3D" id="3.40.50.720">
    <property type="entry name" value="NAD(P)-binding Rossmann-like Domain"/>
    <property type="match status" value="1"/>
</dbReference>
<comment type="similarity">
    <text evidence="1 3">Belongs to the short-chain dehydrogenases/reductases (SDR) family.</text>
</comment>
<dbReference type="OrthoDB" id="3178062at2"/>
<dbReference type="InterPro" id="IPR032710">
    <property type="entry name" value="NTF2-like_dom_sf"/>
</dbReference>
<dbReference type="InterPro" id="IPR037401">
    <property type="entry name" value="SnoaL-like"/>
</dbReference>